<dbReference type="Proteomes" id="UP000886595">
    <property type="component" value="Unassembled WGS sequence"/>
</dbReference>
<proteinExistence type="predicted"/>
<feature type="domain" description="Reverse transcriptase zinc-binding" evidence="1">
    <location>
        <begin position="4"/>
        <end position="76"/>
    </location>
</feature>
<protein>
    <recommendedName>
        <fullName evidence="1">Reverse transcriptase zinc-binding domain-containing protein</fullName>
    </recommendedName>
</protein>
<accession>A0A8X7PUZ0</accession>
<dbReference type="AlphaFoldDB" id="A0A8X7PUZ0"/>
<dbReference type="Pfam" id="PF13966">
    <property type="entry name" value="zf-RVT"/>
    <property type="match status" value="1"/>
</dbReference>
<evidence type="ECO:0000313" key="3">
    <source>
        <dbReference type="Proteomes" id="UP000886595"/>
    </source>
</evidence>
<dbReference type="PANTHER" id="PTHR33116:SF66">
    <property type="entry name" value="REVERSE TRANSCRIPTASE ZINC-BINDING DOMAIN-CONTAINING PROTEIN"/>
    <property type="match status" value="1"/>
</dbReference>
<sequence>MRPSLPTQPETDIIWFKGAIPRNSFTMWVANMDRLPTRARLASWGLQLNTSCCLCSAPEESRDHLFLSCDYSSEVWRLAIANLNPPRTRFCSWPELLSWIRSSSSSAPALLRKLVAQCTIYHLWKQRNNVLHNQLTQTPSMIFRLIDREIRNTITARRNRKQFQNLMAKWMH</sequence>
<dbReference type="InterPro" id="IPR026960">
    <property type="entry name" value="RVT-Znf"/>
</dbReference>
<reference evidence="2 3" key="1">
    <citation type="submission" date="2020-02" db="EMBL/GenBank/DDBJ databases">
        <authorList>
            <person name="Ma Q."/>
            <person name="Huang Y."/>
            <person name="Song X."/>
            <person name="Pei D."/>
        </authorList>
    </citation>
    <scope>NUCLEOTIDE SEQUENCE [LARGE SCALE GENOMIC DNA]</scope>
    <source>
        <strain evidence="2">Sxm20200214</strain>
        <tissue evidence="2">Leaf</tissue>
    </source>
</reference>
<comment type="caution">
    <text evidence="2">The sequence shown here is derived from an EMBL/GenBank/DDBJ whole genome shotgun (WGS) entry which is preliminary data.</text>
</comment>
<name>A0A8X7PUZ0_BRACI</name>
<keyword evidence="3" id="KW-1185">Reference proteome</keyword>
<dbReference type="PANTHER" id="PTHR33116">
    <property type="entry name" value="REVERSE TRANSCRIPTASE ZINC-BINDING DOMAIN-CONTAINING PROTEIN-RELATED-RELATED"/>
    <property type="match status" value="1"/>
</dbReference>
<gene>
    <name evidence="2" type="ORF">Bca52824_076932</name>
</gene>
<evidence type="ECO:0000259" key="1">
    <source>
        <dbReference type="Pfam" id="PF13966"/>
    </source>
</evidence>
<evidence type="ECO:0000313" key="2">
    <source>
        <dbReference type="EMBL" id="KAG2257638.1"/>
    </source>
</evidence>
<dbReference type="OrthoDB" id="1103161at2759"/>
<organism evidence="2 3">
    <name type="scientific">Brassica carinata</name>
    <name type="common">Ethiopian mustard</name>
    <name type="synonym">Abyssinian cabbage</name>
    <dbReference type="NCBI Taxonomy" id="52824"/>
    <lineage>
        <taxon>Eukaryota</taxon>
        <taxon>Viridiplantae</taxon>
        <taxon>Streptophyta</taxon>
        <taxon>Embryophyta</taxon>
        <taxon>Tracheophyta</taxon>
        <taxon>Spermatophyta</taxon>
        <taxon>Magnoliopsida</taxon>
        <taxon>eudicotyledons</taxon>
        <taxon>Gunneridae</taxon>
        <taxon>Pentapetalae</taxon>
        <taxon>rosids</taxon>
        <taxon>malvids</taxon>
        <taxon>Brassicales</taxon>
        <taxon>Brassicaceae</taxon>
        <taxon>Brassiceae</taxon>
        <taxon>Brassica</taxon>
    </lineage>
</organism>
<dbReference type="EMBL" id="JAAMPC010000015">
    <property type="protein sequence ID" value="KAG2257638.1"/>
    <property type="molecule type" value="Genomic_DNA"/>
</dbReference>